<evidence type="ECO:0000313" key="1">
    <source>
        <dbReference type="EMBL" id="CAI4002231.1"/>
    </source>
</evidence>
<evidence type="ECO:0000313" key="2">
    <source>
        <dbReference type="EMBL" id="CAL1155606.1"/>
    </source>
</evidence>
<keyword evidence="3" id="KW-1185">Reference proteome</keyword>
<organism evidence="1">
    <name type="scientific">Cladocopium goreaui</name>
    <dbReference type="NCBI Taxonomy" id="2562237"/>
    <lineage>
        <taxon>Eukaryota</taxon>
        <taxon>Sar</taxon>
        <taxon>Alveolata</taxon>
        <taxon>Dinophyceae</taxon>
        <taxon>Suessiales</taxon>
        <taxon>Symbiodiniaceae</taxon>
        <taxon>Cladocopium</taxon>
    </lineage>
</organism>
<sequence length="78" mass="8587">MALYQPGQGLNPAAIARLRGRKDVNKVFNDLPAEDYSKQWDSLLGQGAKKKLRCSHCTRHASVASGMAELEAGVRLKY</sequence>
<dbReference type="EMBL" id="CAMXCT030003068">
    <property type="protein sequence ID" value="CAL4789543.1"/>
    <property type="molecule type" value="Genomic_DNA"/>
</dbReference>
<dbReference type="Proteomes" id="UP001152797">
    <property type="component" value="Unassembled WGS sequence"/>
</dbReference>
<dbReference type="EMBL" id="CAMXCT020003068">
    <property type="protein sequence ID" value="CAL1155606.1"/>
    <property type="molecule type" value="Genomic_DNA"/>
</dbReference>
<dbReference type="AlphaFoldDB" id="A0A9P1G782"/>
<reference evidence="1" key="1">
    <citation type="submission" date="2022-10" db="EMBL/GenBank/DDBJ databases">
        <authorList>
            <person name="Chen Y."/>
            <person name="Dougan E. K."/>
            <person name="Chan C."/>
            <person name="Rhodes N."/>
            <person name="Thang M."/>
        </authorList>
    </citation>
    <scope>NUCLEOTIDE SEQUENCE</scope>
</reference>
<reference evidence="2" key="2">
    <citation type="submission" date="2024-04" db="EMBL/GenBank/DDBJ databases">
        <authorList>
            <person name="Chen Y."/>
            <person name="Shah S."/>
            <person name="Dougan E. K."/>
            <person name="Thang M."/>
            <person name="Chan C."/>
        </authorList>
    </citation>
    <scope>NUCLEOTIDE SEQUENCE [LARGE SCALE GENOMIC DNA]</scope>
</reference>
<gene>
    <name evidence="1" type="ORF">C1SCF055_LOCUS28200</name>
</gene>
<proteinExistence type="predicted"/>
<dbReference type="EMBL" id="CAMXCT010003068">
    <property type="protein sequence ID" value="CAI4002231.1"/>
    <property type="molecule type" value="Genomic_DNA"/>
</dbReference>
<protein>
    <submittedName>
        <fullName evidence="1">Uncharacterized protein</fullName>
    </submittedName>
</protein>
<name>A0A9P1G782_9DINO</name>
<accession>A0A9P1G782</accession>
<evidence type="ECO:0000313" key="3">
    <source>
        <dbReference type="Proteomes" id="UP001152797"/>
    </source>
</evidence>
<comment type="caution">
    <text evidence="1">The sequence shown here is derived from an EMBL/GenBank/DDBJ whole genome shotgun (WGS) entry which is preliminary data.</text>
</comment>